<protein>
    <submittedName>
        <fullName evidence="1">Uncharacterized protein</fullName>
    </submittedName>
</protein>
<reference evidence="1" key="1">
    <citation type="journal article" date="2017" name="MBio">
        <title>Type VI secretion-mediated competition in the bee gut microbiome.</title>
        <authorList>
            <person name="Steele M.I."/>
            <person name="Kwong W.K."/>
            <person name="Powell J.E."/>
            <person name="Whiteley M."/>
            <person name="Moran N.A."/>
        </authorList>
    </citation>
    <scope>NUCLEOTIDE SEQUENCE [LARGE SCALE GENOMIC DNA]</scope>
    <source>
        <strain evidence="1">WkB273</strain>
    </source>
</reference>
<evidence type="ECO:0000313" key="1">
    <source>
        <dbReference type="EMBL" id="PIT41929.1"/>
    </source>
</evidence>
<dbReference type="Proteomes" id="UP000230202">
    <property type="component" value="Unassembled WGS sequence"/>
</dbReference>
<organism evidence="1 2">
    <name type="scientific">Snodgrassella alvi</name>
    <dbReference type="NCBI Taxonomy" id="1196083"/>
    <lineage>
        <taxon>Bacteria</taxon>
        <taxon>Pseudomonadati</taxon>
        <taxon>Pseudomonadota</taxon>
        <taxon>Betaproteobacteria</taxon>
        <taxon>Neisseriales</taxon>
        <taxon>Neisseriaceae</taxon>
        <taxon>Snodgrassella</taxon>
    </lineage>
</organism>
<proteinExistence type="predicted"/>
<accession>A0A2N9X9R1</accession>
<keyword evidence="2" id="KW-1185">Reference proteome</keyword>
<evidence type="ECO:0000313" key="2">
    <source>
        <dbReference type="Proteomes" id="UP000230202"/>
    </source>
</evidence>
<comment type="caution">
    <text evidence="1">The sequence shown here is derived from an EMBL/GenBank/DDBJ whole genome shotgun (WGS) entry which is preliminary data.</text>
</comment>
<dbReference type="RefSeq" id="WP_100151452.1">
    <property type="nucleotide sequence ID" value="NZ_MEIL01000006.1"/>
</dbReference>
<name>A0A2N9X9R1_9NEIS</name>
<gene>
    <name evidence="1" type="ORF">BHC54_00740</name>
</gene>
<dbReference type="EMBL" id="MEIL01000006">
    <property type="protein sequence ID" value="PIT41929.1"/>
    <property type="molecule type" value="Genomic_DNA"/>
</dbReference>
<dbReference type="AlphaFoldDB" id="A0A2N9X9R1"/>
<sequence length="64" mass="7067">MLRTLVKLLAERDGLSSMAMVDAAEMVRFAGNLNTLIGGLSFCLEEIGRETKKISDYLQTSVCR</sequence>